<dbReference type="InterPro" id="IPR012341">
    <property type="entry name" value="6hp_glycosidase-like_sf"/>
</dbReference>
<dbReference type="EC" id="3.2.1.40" evidence="2"/>
<comment type="caution">
    <text evidence="8">The sequence shown here is derived from an EMBL/GenBank/DDBJ whole genome shotgun (WGS) entry which is preliminary data.</text>
</comment>
<name>A0A4R2BEJ5_9BACI</name>
<proteinExistence type="predicted"/>
<dbReference type="Gene3D" id="1.50.10.10">
    <property type="match status" value="1"/>
</dbReference>
<dbReference type="Pfam" id="PF25788">
    <property type="entry name" value="Ig_Rha78A_N"/>
    <property type="match status" value="1"/>
</dbReference>
<dbReference type="InterPro" id="IPR016007">
    <property type="entry name" value="Alpha_rhamnosid"/>
</dbReference>
<evidence type="ECO:0000259" key="7">
    <source>
        <dbReference type="Pfam" id="PF17390"/>
    </source>
</evidence>
<evidence type="ECO:0000259" key="5">
    <source>
        <dbReference type="Pfam" id="PF08531"/>
    </source>
</evidence>
<evidence type="ECO:0000256" key="1">
    <source>
        <dbReference type="ARBA" id="ARBA00001445"/>
    </source>
</evidence>
<gene>
    <name evidence="8" type="ORF">EV146_10553</name>
</gene>
<dbReference type="InterPro" id="IPR008902">
    <property type="entry name" value="Rhamnosid_concanavalin"/>
</dbReference>
<dbReference type="InterPro" id="IPR008928">
    <property type="entry name" value="6-hairpin_glycosidase_sf"/>
</dbReference>
<sequence length="1196" mass="132826">MNNSFSLGSKRIISIFLLTLLIISTAVSSFSPVALAKGSKFKVTNLMVDHTSTPLGIDVEKPSFSWQMDSDRRGASQTAYQVVVKDSKNKVVWDTKKVQSDVSVGIRYAGKDLKATTRYNWTVTVWDESNKKASSTSWFETGLMNPDPNLSGWDGASWIGGDDEDLVLYSQYLSVFKVNYSLQLDQATRATKASFILGANDARLMDKNKNIYNIEKKKNESYIDIELDISKVDGSENGLAKLNVYRAGYKQGDSPEVPLFSYHVPLSLINVDNKYKEHKFYIWGNSGIFNIYIDGTAAANKISEGNGINLNPVGSGGNYISFPMLADIGFFVDAGQKASYKNLEVTNYRTPENALFLEDLEGKAYNGIYSEALKKNTGFTIKNGSYILEGKKDGSFVVADPSSNSMPMLRKEFTADKKQIESAKVYATARGIYELYINGERVGEDYFNPGLTQYNVTHMYQTYDVTNMIKPGKANAIGAMLGEGWWSGATTFTTANWNFFGDRSSLLAKLVITYKDGSKRVISTNPDWKYSNEGPVVYGSFFQGEVYDATKENELKGWSKADFDDSSWKKAVEVPLDSNTTAPGLSYDNMQLIGQIGENASVVKTLTAQKVTEVRPGVYVYDMGQNMVGVPKIKLENETAGNKITMRYAEVLYPDLPESKDNVGMIMQENLRAALNQDTYIAKDGDQVIQPRFTFHGYRYIEITGIDEALPLDAVQGEVISSVKDIDSSYKTSNQLVNKLWENITWSMRGNFLSIPTDTPARNERMGWNGDISVFSRTATYLDNVNQFFRRHNLANRDMQSAAGRYADVAPVGPGFGGILWGSAGLTVPWEAYQQYGDITILEEHYDSMKKYMAYLDTRVNPATGLINEGPLGDWLSPESSKTENVILWSAYHAYDLWIMSKAAEALGHEGDAEGYWNKYMERKEFFNNKFVDAKTKKTLKSNGTLADSQASYAVPLALGIFNEENTPHAADHLAAAVMRENTDDSGVTRPSYSLMTGFIGTASISQALSDNGYDDIAYRLLQQTSYPSWLYSVKNGATTIWERLNSYTVEDGFGGNNSMNSFNHYSFGAVGAWMYNESLGIERDPENPGFKHFILKPTPDPDGVMTWAEGHYDSVYGRIKSKWEVKNGTLNYSAAVPANTTATVYIPASSVKTIKESGKPISKSEGVKFIEFKDGKAVYELEAGSYDFSSAIAGQ</sequence>
<dbReference type="InterPro" id="IPR013783">
    <property type="entry name" value="Ig-like_fold"/>
</dbReference>
<dbReference type="EMBL" id="SLVV01000005">
    <property type="protein sequence ID" value="TCN25397.1"/>
    <property type="molecule type" value="Genomic_DNA"/>
</dbReference>
<keyword evidence="9" id="KW-1185">Reference proteome</keyword>
<dbReference type="Proteomes" id="UP000295689">
    <property type="component" value="Unassembled WGS sequence"/>
</dbReference>
<dbReference type="InterPro" id="IPR035396">
    <property type="entry name" value="Bac_rhamnosid6H"/>
</dbReference>
<dbReference type="PANTHER" id="PTHR33307:SF6">
    <property type="entry name" value="ALPHA-RHAMNOSIDASE (EUROFUNG)-RELATED"/>
    <property type="match status" value="1"/>
</dbReference>
<comment type="catalytic activity">
    <reaction evidence="1">
        <text>Hydrolysis of terminal non-reducing alpha-L-rhamnose residues in alpha-L-rhamnosides.</text>
        <dbReference type="EC" id="3.2.1.40"/>
    </reaction>
</comment>
<feature type="domain" description="Alpha-L-rhamnosidase six-hairpin glycosidase" evidence="6">
    <location>
        <begin position="728"/>
        <end position="1077"/>
    </location>
</feature>
<dbReference type="SUPFAM" id="SSF48208">
    <property type="entry name" value="Six-hairpin glycosidases"/>
    <property type="match status" value="1"/>
</dbReference>
<dbReference type="Pfam" id="PF17389">
    <property type="entry name" value="Bac_rhamnosid6H"/>
    <property type="match status" value="1"/>
</dbReference>
<dbReference type="GO" id="GO:0030596">
    <property type="term" value="F:alpha-L-rhamnosidase activity"/>
    <property type="evidence" value="ECO:0007669"/>
    <property type="project" value="UniProtKB-EC"/>
</dbReference>
<dbReference type="InterPro" id="IPR035398">
    <property type="entry name" value="Bac_rhamnosid_C"/>
</dbReference>
<evidence type="ECO:0000313" key="9">
    <source>
        <dbReference type="Proteomes" id="UP000295689"/>
    </source>
</evidence>
<evidence type="ECO:0000259" key="4">
    <source>
        <dbReference type="Pfam" id="PF05592"/>
    </source>
</evidence>
<dbReference type="PIRSF" id="PIRSF010631">
    <property type="entry name" value="A-rhamnsds"/>
    <property type="match status" value="1"/>
</dbReference>
<keyword evidence="3" id="KW-0378">Hydrolase</keyword>
<feature type="domain" description="Alpha-L-rhamnosidase C-terminal" evidence="7">
    <location>
        <begin position="1081"/>
        <end position="1159"/>
    </location>
</feature>
<evidence type="ECO:0000313" key="8">
    <source>
        <dbReference type="EMBL" id="TCN25397.1"/>
    </source>
</evidence>
<dbReference type="PANTHER" id="PTHR33307">
    <property type="entry name" value="ALPHA-RHAMNOSIDASE (EUROFUNG)"/>
    <property type="match status" value="1"/>
</dbReference>
<evidence type="ECO:0000259" key="6">
    <source>
        <dbReference type="Pfam" id="PF17389"/>
    </source>
</evidence>
<dbReference type="Gene3D" id="2.60.420.10">
    <property type="entry name" value="Maltose phosphorylase, domain 3"/>
    <property type="match status" value="1"/>
</dbReference>
<reference evidence="8 9" key="1">
    <citation type="journal article" date="2015" name="Stand. Genomic Sci.">
        <title>Genomic Encyclopedia of Bacterial and Archaeal Type Strains, Phase III: the genomes of soil and plant-associated and newly described type strains.</title>
        <authorList>
            <person name="Whitman W.B."/>
            <person name="Woyke T."/>
            <person name="Klenk H.P."/>
            <person name="Zhou Y."/>
            <person name="Lilburn T.G."/>
            <person name="Beck B.J."/>
            <person name="De Vos P."/>
            <person name="Vandamme P."/>
            <person name="Eisen J.A."/>
            <person name="Garrity G."/>
            <person name="Hugenholtz P."/>
            <person name="Kyrpides N.C."/>
        </authorList>
    </citation>
    <scope>NUCLEOTIDE SEQUENCE [LARGE SCALE GENOMIC DNA]</scope>
    <source>
        <strain evidence="8 9">CV53</strain>
    </source>
</reference>
<dbReference type="Pfam" id="PF08531">
    <property type="entry name" value="Bac_rhamnosid_N"/>
    <property type="match status" value="1"/>
</dbReference>
<dbReference type="RefSeq" id="WP_132005041.1">
    <property type="nucleotide sequence ID" value="NZ_JABUHM010000003.1"/>
</dbReference>
<evidence type="ECO:0000256" key="2">
    <source>
        <dbReference type="ARBA" id="ARBA00012652"/>
    </source>
</evidence>
<dbReference type="Gene3D" id="2.60.120.260">
    <property type="entry name" value="Galactose-binding domain-like"/>
    <property type="match status" value="2"/>
</dbReference>
<dbReference type="Pfam" id="PF05592">
    <property type="entry name" value="Bac_rhamnosid"/>
    <property type="match status" value="1"/>
</dbReference>
<accession>A0A4R2BEJ5</accession>
<feature type="domain" description="Alpha-L-rhamnosidase concanavalin-like" evidence="4">
    <location>
        <begin position="613"/>
        <end position="720"/>
    </location>
</feature>
<dbReference type="InterPro" id="IPR013737">
    <property type="entry name" value="Bac_rhamnosid_N"/>
</dbReference>
<organism evidence="8 9">
    <name type="scientific">Mesobacillus foraminis</name>
    <dbReference type="NCBI Taxonomy" id="279826"/>
    <lineage>
        <taxon>Bacteria</taxon>
        <taxon>Bacillati</taxon>
        <taxon>Bacillota</taxon>
        <taxon>Bacilli</taxon>
        <taxon>Bacillales</taxon>
        <taxon>Bacillaceae</taxon>
        <taxon>Mesobacillus</taxon>
    </lineage>
</organism>
<dbReference type="AlphaFoldDB" id="A0A4R2BEJ5"/>
<dbReference type="Gene3D" id="2.60.40.10">
    <property type="entry name" value="Immunoglobulins"/>
    <property type="match status" value="1"/>
</dbReference>
<protein>
    <recommendedName>
        <fullName evidence="2">alpha-L-rhamnosidase</fullName>
        <ecNumber evidence="2">3.2.1.40</ecNumber>
    </recommendedName>
</protein>
<evidence type="ECO:0000256" key="3">
    <source>
        <dbReference type="ARBA" id="ARBA00022801"/>
    </source>
</evidence>
<dbReference type="Pfam" id="PF17390">
    <property type="entry name" value="Bac_rhamnosid_C"/>
    <property type="match status" value="1"/>
</dbReference>
<dbReference type="GO" id="GO:0005975">
    <property type="term" value="P:carbohydrate metabolic process"/>
    <property type="evidence" value="ECO:0007669"/>
    <property type="project" value="InterPro"/>
</dbReference>
<feature type="domain" description="Bacterial alpha-L-rhamnosidase N-terminal" evidence="5">
    <location>
        <begin position="418"/>
        <end position="580"/>
    </location>
</feature>